<accession>A0A0V0QIX0</accession>
<comment type="caution">
    <text evidence="3">The sequence shown here is derived from an EMBL/GenBank/DDBJ whole genome shotgun (WGS) entry which is preliminary data.</text>
</comment>
<evidence type="ECO:0000256" key="2">
    <source>
        <dbReference type="SAM" id="MobiDB-lite"/>
    </source>
</evidence>
<keyword evidence="4" id="KW-1185">Reference proteome</keyword>
<evidence type="ECO:0000313" key="4">
    <source>
        <dbReference type="Proteomes" id="UP000054937"/>
    </source>
</evidence>
<dbReference type="InParanoid" id="A0A0V0QIX0"/>
<keyword evidence="1" id="KW-0175">Coiled coil</keyword>
<protein>
    <submittedName>
        <fullName evidence="3">Uncharacterized protein</fullName>
    </submittedName>
</protein>
<dbReference type="EMBL" id="LDAU01000159">
    <property type="protein sequence ID" value="KRX01952.1"/>
    <property type="molecule type" value="Genomic_DNA"/>
</dbReference>
<feature type="coiled-coil region" evidence="1">
    <location>
        <begin position="232"/>
        <end position="298"/>
    </location>
</feature>
<evidence type="ECO:0000313" key="3">
    <source>
        <dbReference type="EMBL" id="KRX01952.1"/>
    </source>
</evidence>
<evidence type="ECO:0000256" key="1">
    <source>
        <dbReference type="SAM" id="Coils"/>
    </source>
</evidence>
<reference evidence="3 4" key="1">
    <citation type="journal article" date="2015" name="Sci. Rep.">
        <title>Genome of the facultative scuticociliatosis pathogen Pseudocohnilembus persalinus provides insight into its virulence through horizontal gene transfer.</title>
        <authorList>
            <person name="Xiong J."/>
            <person name="Wang G."/>
            <person name="Cheng J."/>
            <person name="Tian M."/>
            <person name="Pan X."/>
            <person name="Warren A."/>
            <person name="Jiang C."/>
            <person name="Yuan D."/>
            <person name="Miao W."/>
        </authorList>
    </citation>
    <scope>NUCLEOTIDE SEQUENCE [LARGE SCALE GENOMIC DNA]</scope>
    <source>
        <strain evidence="3">36N120E</strain>
    </source>
</reference>
<gene>
    <name evidence="3" type="ORF">PPERSA_07597</name>
</gene>
<name>A0A0V0QIX0_PSEPJ</name>
<dbReference type="Proteomes" id="UP000054937">
    <property type="component" value="Unassembled WGS sequence"/>
</dbReference>
<proteinExistence type="predicted"/>
<feature type="compositionally biased region" description="Polar residues" evidence="2">
    <location>
        <begin position="1"/>
        <end position="10"/>
    </location>
</feature>
<organism evidence="3 4">
    <name type="scientific">Pseudocohnilembus persalinus</name>
    <name type="common">Ciliate</name>
    <dbReference type="NCBI Taxonomy" id="266149"/>
    <lineage>
        <taxon>Eukaryota</taxon>
        <taxon>Sar</taxon>
        <taxon>Alveolata</taxon>
        <taxon>Ciliophora</taxon>
        <taxon>Intramacronucleata</taxon>
        <taxon>Oligohymenophorea</taxon>
        <taxon>Scuticociliatia</taxon>
        <taxon>Philasterida</taxon>
        <taxon>Pseudocohnilembidae</taxon>
        <taxon>Pseudocohnilembus</taxon>
    </lineage>
</organism>
<feature type="region of interest" description="Disordered" evidence="2">
    <location>
        <begin position="1"/>
        <end position="23"/>
    </location>
</feature>
<sequence>MGNPETQYEQINELPTGKFKENQSQISNLEQKKQNDFQSTCPKTHSQNLYDEYNINNNKNAKSPDFANNYGNCDIYMSQQIIFSGSYNYQNQNSYKNQHQIGNLSRKNSEQNFISDINYYNQNDISRETVFSLGTELQSENKIKENQNNQISQNYSQDDIFNQQNQQYQKQQDNQQCIQQTDEVFNFNRFNDSNDNQKNQEENRISQQNQLYCYQNENNKQEQQNDQNCSNSFEIEQNKEEIKENYQNFKKEEKEVQQLKNDFLNLFDVEVKNQVEKYEQDQKQINSLQSKQKDLKLKLYEVDELLSLQSQYCSADFQELKQQNLEVNHLILEDYEFFTGFSLFMRQMGCYFLKYIYPSIIQSESRQVSKNLRYKCCAKILLRKFDFPNEFKFM</sequence>
<dbReference type="AlphaFoldDB" id="A0A0V0QIX0"/>